<dbReference type="SUPFAM" id="SSF56672">
    <property type="entry name" value="DNA/RNA polymerases"/>
    <property type="match status" value="1"/>
</dbReference>
<dbReference type="RefSeq" id="WP_311505117.1">
    <property type="nucleotide sequence ID" value="NZ_JAVRHK010000043.1"/>
</dbReference>
<evidence type="ECO:0008006" key="3">
    <source>
        <dbReference type="Google" id="ProtNLM"/>
    </source>
</evidence>
<organism evidence="1 2">
    <name type="scientific">Autumnicola musiva</name>
    <dbReference type="NCBI Taxonomy" id="3075589"/>
    <lineage>
        <taxon>Bacteria</taxon>
        <taxon>Pseudomonadati</taxon>
        <taxon>Bacteroidota</taxon>
        <taxon>Flavobacteriia</taxon>
        <taxon>Flavobacteriales</taxon>
        <taxon>Flavobacteriaceae</taxon>
        <taxon>Autumnicola</taxon>
    </lineage>
</organism>
<evidence type="ECO:0000313" key="2">
    <source>
        <dbReference type="Proteomes" id="UP001262582"/>
    </source>
</evidence>
<protein>
    <recommendedName>
        <fullName evidence="3">Group II intron reverse transcriptase/maturase</fullName>
    </recommendedName>
</protein>
<dbReference type="EMBL" id="JAVRHK010000043">
    <property type="protein sequence ID" value="MDT0678784.1"/>
    <property type="molecule type" value="Genomic_DNA"/>
</dbReference>
<comment type="caution">
    <text evidence="1">The sequence shown here is derived from an EMBL/GenBank/DDBJ whole genome shotgun (WGS) entry which is preliminary data.</text>
</comment>
<sequence>MIWQAYKRVRANKGSAGMDAVSIELFHENLSKNLYKLWNRMASGSYFPPAVKEVEIPKKDGKVRKLGIPTISDRIGQNGGKNVHRAPVRKYI</sequence>
<dbReference type="Proteomes" id="UP001262582">
    <property type="component" value="Unassembled WGS sequence"/>
</dbReference>
<dbReference type="InterPro" id="IPR043502">
    <property type="entry name" value="DNA/RNA_pol_sf"/>
</dbReference>
<reference evidence="1 2" key="1">
    <citation type="submission" date="2023-09" db="EMBL/GenBank/DDBJ databases">
        <authorList>
            <person name="Rey-Velasco X."/>
        </authorList>
    </citation>
    <scope>NUCLEOTIDE SEQUENCE [LARGE SCALE GENOMIC DNA]</scope>
    <source>
        <strain evidence="1 2">F117</strain>
    </source>
</reference>
<proteinExistence type="predicted"/>
<accession>A0ABU3DBN0</accession>
<name>A0ABU3DBN0_9FLAO</name>
<evidence type="ECO:0000313" key="1">
    <source>
        <dbReference type="EMBL" id="MDT0678784.1"/>
    </source>
</evidence>
<keyword evidence="2" id="KW-1185">Reference proteome</keyword>
<gene>
    <name evidence="1" type="ORF">RM539_19610</name>
</gene>